<gene>
    <name evidence="2" type="ORF">FOL01_0161</name>
</gene>
<evidence type="ECO:0000259" key="1">
    <source>
        <dbReference type="SMART" id="SM00257"/>
    </source>
</evidence>
<dbReference type="OrthoDB" id="2969869at2"/>
<accession>A0A1L6R937</accession>
<dbReference type="InterPro" id="IPR018392">
    <property type="entry name" value="LysM"/>
</dbReference>
<dbReference type="AlphaFoldDB" id="A0A1L6R937"/>
<dbReference type="Proteomes" id="UP000185473">
    <property type="component" value="Chromosome"/>
</dbReference>
<keyword evidence="3" id="KW-1185">Reference proteome</keyword>
<reference evidence="2 3" key="1">
    <citation type="submission" date="2016-02" db="EMBL/GenBank/DDBJ databases">
        <title>Complete Genome Sequence of Weissella jogaejeotgali FOL01.</title>
        <authorList>
            <person name="Lee J.-H."/>
            <person name="Ku H.-J."/>
        </authorList>
    </citation>
    <scope>NUCLEOTIDE SEQUENCE [LARGE SCALE GENOMIC DNA]</scope>
    <source>
        <strain evidence="2 3">FOL01</strain>
    </source>
</reference>
<evidence type="ECO:0000313" key="3">
    <source>
        <dbReference type="Proteomes" id="UP000185473"/>
    </source>
</evidence>
<dbReference type="Pfam" id="PF21821">
    <property type="entry name" value="Dit_like"/>
    <property type="match status" value="1"/>
</dbReference>
<dbReference type="EMBL" id="CP014332">
    <property type="protein sequence ID" value="APS41020.1"/>
    <property type="molecule type" value="Genomic_DNA"/>
</dbReference>
<name>A0A1L6R937_9LACO</name>
<organism evidence="2 3">
    <name type="scientific">Weissella jogaejeotgali</name>
    <dbReference type="NCBI Taxonomy" id="1631871"/>
    <lineage>
        <taxon>Bacteria</taxon>
        <taxon>Bacillati</taxon>
        <taxon>Bacillota</taxon>
        <taxon>Bacilli</taxon>
        <taxon>Lactobacillales</taxon>
        <taxon>Lactobacillaceae</taxon>
        <taxon>Weissella</taxon>
    </lineage>
</organism>
<evidence type="ECO:0000313" key="2">
    <source>
        <dbReference type="EMBL" id="APS41020.1"/>
    </source>
</evidence>
<dbReference type="SMART" id="SM00257">
    <property type="entry name" value="LysM"/>
    <property type="match status" value="1"/>
</dbReference>
<dbReference type="RefSeq" id="WP_075268872.1">
    <property type="nucleotide sequence ID" value="NZ_CP014332.1"/>
</dbReference>
<dbReference type="SUPFAM" id="SSF54106">
    <property type="entry name" value="LysM domain"/>
    <property type="match status" value="1"/>
</dbReference>
<sequence length="187" mass="21099">MAKLTDSKGKTVVLSVETENEQFGNTVSTHPVENGSPITDHSQMESKTFEFSGKIIGKSQAEVDDKYMQLLNWSQGSTLLQFRGAIRHNGMLISHLEKTYDEGGFQNAVKFNISLTAVYTVNVYWAKAKNSGKKQAKAPSSGVYVTVRPGNTYWGWWMKYGTPIQTLRNWNHWPDRRIPIGARARVK</sequence>
<proteinExistence type="predicted"/>
<protein>
    <submittedName>
        <fullName evidence="2">LysM domain protein</fullName>
    </submittedName>
</protein>
<feature type="domain" description="LysM" evidence="1">
    <location>
        <begin position="144"/>
        <end position="187"/>
    </location>
</feature>
<dbReference type="Pfam" id="PF01476">
    <property type="entry name" value="LysM"/>
    <property type="match status" value="1"/>
</dbReference>
<dbReference type="STRING" id="1631871.FOL01_0161"/>
<dbReference type="InterPro" id="IPR036779">
    <property type="entry name" value="LysM_dom_sf"/>
</dbReference>
<dbReference type="InterPro" id="IPR048494">
    <property type="entry name" value="Dit-like_N"/>
</dbReference>
<dbReference type="KEGG" id="wjo:FOL01_0161"/>